<evidence type="ECO:0000313" key="3">
    <source>
        <dbReference type="Proteomes" id="UP000243361"/>
    </source>
</evidence>
<comment type="caution">
    <text evidence="2">The sequence shown here is derived from an EMBL/GenBank/DDBJ whole genome shotgun (WGS) entry which is preliminary data.</text>
</comment>
<evidence type="ECO:0000313" key="2">
    <source>
        <dbReference type="EMBL" id="OQX34057.1"/>
    </source>
</evidence>
<feature type="transmembrane region" description="Helical" evidence="1">
    <location>
        <begin position="61"/>
        <end position="83"/>
    </location>
</feature>
<keyword evidence="3" id="KW-1185">Reference proteome</keyword>
<proteinExistence type="predicted"/>
<evidence type="ECO:0000256" key="1">
    <source>
        <dbReference type="SAM" id="Phobius"/>
    </source>
</evidence>
<gene>
    <name evidence="2" type="ORF">B0D84_03895</name>
</gene>
<reference evidence="2" key="1">
    <citation type="submission" date="2017-02" db="EMBL/GenBank/DDBJ databases">
        <title>Novel co-symbiosis in the unique lucinid bivalve Phacoides pectinatus.</title>
        <authorList>
            <person name="Lim S.J."/>
            <person name="Davis B.G."/>
            <person name="Gill D.E."/>
            <person name="Engel A.S."/>
            <person name="Anderson L.C."/>
            <person name="Campbell B.J."/>
        </authorList>
    </citation>
    <scope>NUCLEOTIDE SEQUENCE [LARGE SCALE GENOMIC DNA]</scope>
    <source>
        <strain evidence="2">LUC13016_P6</strain>
    </source>
</reference>
<organism evidence="2 3">
    <name type="scientific">Candidatus Sedimenticola endophacoides</name>
    <dbReference type="NCBI Taxonomy" id="2548426"/>
    <lineage>
        <taxon>Bacteria</taxon>
        <taxon>Pseudomonadati</taxon>
        <taxon>Pseudomonadota</taxon>
        <taxon>Gammaproteobacteria</taxon>
        <taxon>Chromatiales</taxon>
        <taxon>Sedimenticolaceae</taxon>
        <taxon>Sedimenticola</taxon>
    </lineage>
</organism>
<accession>A0A657PJJ3</accession>
<keyword evidence="1" id="KW-0812">Transmembrane</keyword>
<name>A0A657PJJ3_9GAMM</name>
<dbReference type="Proteomes" id="UP000243361">
    <property type="component" value="Unassembled WGS sequence"/>
</dbReference>
<dbReference type="EMBL" id="MUIE01000252">
    <property type="protein sequence ID" value="OQX34057.1"/>
    <property type="molecule type" value="Genomic_DNA"/>
</dbReference>
<keyword evidence="1" id="KW-1133">Transmembrane helix</keyword>
<keyword evidence="1" id="KW-0472">Membrane</keyword>
<sequence>MVEIARRDAPWHFGFHPKAVSLFHGWYRNVKPNLMANNTLKYKRLLPGERARMRTLWNPPVLWPFALLVALLVLSALPAVRLYRRHERSAAR</sequence>
<protein>
    <submittedName>
        <fullName evidence="2">Uncharacterized protein</fullName>
    </submittedName>
</protein>
<dbReference type="AlphaFoldDB" id="A0A657PJJ3"/>